<evidence type="ECO:0000256" key="5">
    <source>
        <dbReference type="SAM" id="Phobius"/>
    </source>
</evidence>
<keyword evidence="3 5" id="KW-1133">Transmembrane helix</keyword>
<dbReference type="Proteomes" id="UP001596157">
    <property type="component" value="Unassembled WGS sequence"/>
</dbReference>
<feature type="transmembrane region" description="Helical" evidence="5">
    <location>
        <begin position="118"/>
        <end position="142"/>
    </location>
</feature>
<dbReference type="EMBL" id="JBHSKF010000006">
    <property type="protein sequence ID" value="MFC5288441.1"/>
    <property type="molecule type" value="Genomic_DNA"/>
</dbReference>
<organism evidence="6 7">
    <name type="scientific">Actinokineospora guangxiensis</name>
    <dbReference type="NCBI Taxonomy" id="1490288"/>
    <lineage>
        <taxon>Bacteria</taxon>
        <taxon>Bacillati</taxon>
        <taxon>Actinomycetota</taxon>
        <taxon>Actinomycetes</taxon>
        <taxon>Pseudonocardiales</taxon>
        <taxon>Pseudonocardiaceae</taxon>
        <taxon>Actinokineospora</taxon>
    </lineage>
</organism>
<evidence type="ECO:0000256" key="4">
    <source>
        <dbReference type="ARBA" id="ARBA00023136"/>
    </source>
</evidence>
<evidence type="ECO:0000256" key="3">
    <source>
        <dbReference type="ARBA" id="ARBA00022989"/>
    </source>
</evidence>
<feature type="transmembrane region" description="Helical" evidence="5">
    <location>
        <begin position="79"/>
        <end position="98"/>
    </location>
</feature>
<evidence type="ECO:0000256" key="2">
    <source>
        <dbReference type="ARBA" id="ARBA00022692"/>
    </source>
</evidence>
<dbReference type="GO" id="GO:0004671">
    <property type="term" value="F:protein C-terminal S-isoprenylcysteine carboxyl O-methyltransferase activity"/>
    <property type="evidence" value="ECO:0007669"/>
    <property type="project" value="UniProtKB-EC"/>
</dbReference>
<evidence type="ECO:0000313" key="7">
    <source>
        <dbReference type="Proteomes" id="UP001596157"/>
    </source>
</evidence>
<keyword evidence="2 5" id="KW-0812">Transmembrane</keyword>
<comment type="subcellular location">
    <subcellularLocation>
        <location evidence="1">Endomembrane system</location>
        <topology evidence="1">Multi-pass membrane protein</topology>
    </subcellularLocation>
</comment>
<evidence type="ECO:0000313" key="6">
    <source>
        <dbReference type="EMBL" id="MFC5288441.1"/>
    </source>
</evidence>
<name>A0ABW0ERB3_9PSEU</name>
<keyword evidence="6" id="KW-0808">Transferase</keyword>
<feature type="transmembrane region" description="Helical" evidence="5">
    <location>
        <begin position="44"/>
        <end position="73"/>
    </location>
</feature>
<comment type="caution">
    <text evidence="6">The sequence shown here is derived from an EMBL/GenBank/DDBJ whole genome shotgun (WGS) entry which is preliminary data.</text>
</comment>
<protein>
    <submittedName>
        <fullName evidence="6">Methyltransferase family protein</fullName>
        <ecNumber evidence="6">2.1.1.100</ecNumber>
        <ecNumber evidence="6">2.1.1.334</ecNumber>
    </submittedName>
</protein>
<keyword evidence="4 5" id="KW-0472">Membrane</keyword>
<dbReference type="GO" id="GO:0032259">
    <property type="term" value="P:methylation"/>
    <property type="evidence" value="ECO:0007669"/>
    <property type="project" value="UniProtKB-KW"/>
</dbReference>
<proteinExistence type="predicted"/>
<sequence length="205" mass="21253">MAWLAFTLYTVGLGVVFGLRTWLHYRATGDTGHRHAVPGSAREWLAHGLLVLGVLVGLVAPLLAAVGVLAPVVALDVPVVAVTGLVVAVAGFTGVLGAQSAMGRSWRVGVDPQERTELVTGGIFGVVRNPVFSAMIVAGIGLTAMMPTWAQLLALAMLVAGIQLQVRAVEEPYLATAHGAAYSAYVCRVGRFVPGVGTLPAARHV</sequence>
<accession>A0ABW0ERB3</accession>
<dbReference type="RefSeq" id="WP_378248290.1">
    <property type="nucleotide sequence ID" value="NZ_JBHSKF010000006.1"/>
</dbReference>
<dbReference type="Pfam" id="PF04191">
    <property type="entry name" value="PEMT"/>
    <property type="match status" value="1"/>
</dbReference>
<dbReference type="Gene3D" id="1.20.120.1630">
    <property type="match status" value="1"/>
</dbReference>
<keyword evidence="7" id="KW-1185">Reference proteome</keyword>
<dbReference type="EC" id="2.1.1.334" evidence="6"/>
<feature type="transmembrane region" description="Helical" evidence="5">
    <location>
        <begin position="6"/>
        <end position="23"/>
    </location>
</feature>
<gene>
    <name evidence="6" type="ORF">ACFPM7_15375</name>
</gene>
<dbReference type="InterPro" id="IPR007318">
    <property type="entry name" value="Phopholipid_MeTrfase"/>
</dbReference>
<keyword evidence="6" id="KW-0489">Methyltransferase</keyword>
<evidence type="ECO:0000256" key="1">
    <source>
        <dbReference type="ARBA" id="ARBA00004127"/>
    </source>
</evidence>
<dbReference type="EC" id="2.1.1.100" evidence="6"/>
<reference evidence="7" key="1">
    <citation type="journal article" date="2019" name="Int. J. Syst. Evol. Microbiol.">
        <title>The Global Catalogue of Microorganisms (GCM) 10K type strain sequencing project: providing services to taxonomists for standard genome sequencing and annotation.</title>
        <authorList>
            <consortium name="The Broad Institute Genomics Platform"/>
            <consortium name="The Broad Institute Genome Sequencing Center for Infectious Disease"/>
            <person name="Wu L."/>
            <person name="Ma J."/>
        </authorList>
    </citation>
    <scope>NUCLEOTIDE SEQUENCE [LARGE SCALE GENOMIC DNA]</scope>
    <source>
        <strain evidence="7">CCUG 59778</strain>
    </source>
</reference>